<gene>
    <name evidence="11" type="ORF">ALC62_09534</name>
</gene>
<feature type="region of interest" description="Disordered" evidence="7">
    <location>
        <begin position="541"/>
        <end position="569"/>
    </location>
</feature>
<dbReference type="Gene3D" id="1.10.10.10">
    <property type="entry name" value="Winged helix-like DNA-binding domain superfamily/Winged helix DNA-binding domain"/>
    <property type="match status" value="4"/>
</dbReference>
<evidence type="ECO:0000256" key="6">
    <source>
        <dbReference type="RuleBase" id="RU367076"/>
    </source>
</evidence>
<keyword evidence="4 6" id="KW-0804">Transcription</keyword>
<dbReference type="Pfam" id="PF22536">
    <property type="entry name" value="WHD_POLR3C"/>
    <property type="match status" value="1"/>
</dbReference>
<dbReference type="InterPro" id="IPR055207">
    <property type="entry name" value="POLR3C_WHD"/>
</dbReference>
<evidence type="ECO:0000256" key="2">
    <source>
        <dbReference type="ARBA" id="ARBA00007206"/>
    </source>
</evidence>
<dbReference type="PANTHER" id="PTHR12949:SF0">
    <property type="entry name" value="DNA-DIRECTED RNA POLYMERASE III SUBUNIT RPC3"/>
    <property type="match status" value="1"/>
</dbReference>
<evidence type="ECO:0000256" key="5">
    <source>
        <dbReference type="ARBA" id="ARBA00023242"/>
    </source>
</evidence>
<evidence type="ECO:0000256" key="4">
    <source>
        <dbReference type="ARBA" id="ARBA00023163"/>
    </source>
</evidence>
<dbReference type="GO" id="GO:0005666">
    <property type="term" value="C:RNA polymerase III complex"/>
    <property type="evidence" value="ECO:0007669"/>
    <property type="project" value="UniProtKB-UniRule"/>
</dbReference>
<dbReference type="AlphaFoldDB" id="A0A195CIM3"/>
<evidence type="ECO:0000259" key="9">
    <source>
        <dbReference type="Pfam" id="PF08221"/>
    </source>
</evidence>
<dbReference type="InterPro" id="IPR013197">
    <property type="entry name" value="RNA_pol_III_RPC82-rel_HTH"/>
</dbReference>
<dbReference type="Proteomes" id="UP000078542">
    <property type="component" value="Unassembled WGS sequence"/>
</dbReference>
<keyword evidence="12" id="KW-1185">Reference proteome</keyword>
<protein>
    <recommendedName>
        <fullName evidence="6">DNA-directed RNA polymerase III subunit RPC3</fullName>
        <shortName evidence="6">RNA polymerase III subunit C3</shortName>
    </recommendedName>
</protein>
<feature type="domain" description="RNA polymerase III subunit RPC82-related helix-turn-helix" evidence="9">
    <location>
        <begin position="7"/>
        <end position="66"/>
    </location>
</feature>
<sequence length="574" mass="66063">MKDIYSKLCLLLLEECFGSTVRHIGNNLLYGPKTLREICIGTSLPEAKVNEGLCDLILHGFVTYYKNNLNIEYTLHPCKIIMILRYSRYILFAKTYCGDEGEMMLEEVLKYKRITASQVIIKTYKRIEQIPSNSTEPPSIPNLKNIFELLVKNQFLMNSKSSKTMTENSERPTYNLPDLNLTAISKSLEGKNIKFSDRKIFWEVNFDRFTQDLRDQTVISAVTRKFDKEAGELMRQLINLMYLRTASWADTSNPIPYTEIKEQVKKLNYEDLERYLDQYLRLLEEDKTQFIKRVGDSGGGQYSVNMKNAFKELTWATLENIVTERFGSKAARIFRLVSTEIDVSLEQIQKLAMIPAKEAKFLTYTLSQENYIQIQELKKSGTSSGPTKLPYRFCIDLDKIVEMEIEHCFHTFYNIITRRKHESISNKRMIEKQLRIQILSANLKEHGATEQQLADRADTGDADNMGMDAHTCTRANRESWRIGARHVLRLLRAHVRGSNQSVCKCPAIGREESLARRFSISIVSTCPDIVRVYMVQIRDYSPTDEDSERSSTPVTVQERAGGRSPAGALSCRIE</sequence>
<dbReference type="InterPro" id="IPR039748">
    <property type="entry name" value="RPC3"/>
</dbReference>
<evidence type="ECO:0000313" key="11">
    <source>
        <dbReference type="EMBL" id="KYM99913.1"/>
    </source>
</evidence>
<feature type="domain" description="DNA-directed RNA polymerase III subunit RPC3 winged-helix" evidence="10">
    <location>
        <begin position="318"/>
        <end position="391"/>
    </location>
</feature>
<dbReference type="InterPro" id="IPR008806">
    <property type="entry name" value="RNA_pol_III_Rpc82_C"/>
</dbReference>
<comment type="subcellular location">
    <subcellularLocation>
        <location evidence="1 6">Nucleus</location>
    </subcellularLocation>
</comment>
<proteinExistence type="inferred from homology"/>
<comment type="similarity">
    <text evidence="2 6">Belongs to the eukaryotic RPC3/POLR3C RNA polymerase subunit family.</text>
</comment>
<name>A0A195CIM3_9HYME</name>
<feature type="domain" description="RNA polymerase III Rpc82 C -terminal" evidence="8">
    <location>
        <begin position="164"/>
        <end position="313"/>
    </location>
</feature>
<evidence type="ECO:0000256" key="1">
    <source>
        <dbReference type="ARBA" id="ARBA00004123"/>
    </source>
</evidence>
<dbReference type="Pfam" id="PF05645">
    <property type="entry name" value="RNA_pol_Rpc82"/>
    <property type="match status" value="1"/>
</dbReference>
<dbReference type="EMBL" id="KQ977791">
    <property type="protein sequence ID" value="KYM99913.1"/>
    <property type="molecule type" value="Genomic_DNA"/>
</dbReference>
<dbReference type="Gene3D" id="6.10.140.1450">
    <property type="match status" value="1"/>
</dbReference>
<evidence type="ECO:0000256" key="3">
    <source>
        <dbReference type="ARBA" id="ARBA00022478"/>
    </source>
</evidence>
<keyword evidence="3 6" id="KW-0240">DNA-directed RNA polymerase</keyword>
<comment type="function">
    <text evidence="6">DNA-dependent RNA polymerase catalyzes the transcription of DNA into RNA using the four ribonucleoside triphosphates as substrates. Specific core component of RNA polymerase III which synthesizes small RNAs, such as 5S rRNA and tRNAs.</text>
</comment>
<organism evidence="11 12">
    <name type="scientific">Cyphomyrmex costatus</name>
    <dbReference type="NCBI Taxonomy" id="456900"/>
    <lineage>
        <taxon>Eukaryota</taxon>
        <taxon>Metazoa</taxon>
        <taxon>Ecdysozoa</taxon>
        <taxon>Arthropoda</taxon>
        <taxon>Hexapoda</taxon>
        <taxon>Insecta</taxon>
        <taxon>Pterygota</taxon>
        <taxon>Neoptera</taxon>
        <taxon>Endopterygota</taxon>
        <taxon>Hymenoptera</taxon>
        <taxon>Apocrita</taxon>
        <taxon>Aculeata</taxon>
        <taxon>Formicoidea</taxon>
        <taxon>Formicidae</taxon>
        <taxon>Myrmicinae</taxon>
        <taxon>Cyphomyrmex</taxon>
    </lineage>
</organism>
<dbReference type="Pfam" id="PF08221">
    <property type="entry name" value="HTH_9"/>
    <property type="match status" value="1"/>
</dbReference>
<evidence type="ECO:0000259" key="8">
    <source>
        <dbReference type="Pfam" id="PF05645"/>
    </source>
</evidence>
<evidence type="ECO:0000259" key="10">
    <source>
        <dbReference type="Pfam" id="PF22536"/>
    </source>
</evidence>
<dbReference type="InterPro" id="IPR036388">
    <property type="entry name" value="WH-like_DNA-bd_sf"/>
</dbReference>
<reference evidence="11 12" key="1">
    <citation type="submission" date="2016-03" db="EMBL/GenBank/DDBJ databases">
        <title>Cyphomyrmex costatus WGS genome.</title>
        <authorList>
            <person name="Nygaard S."/>
            <person name="Hu H."/>
            <person name="Boomsma J."/>
            <person name="Zhang G."/>
        </authorList>
    </citation>
    <scope>NUCLEOTIDE SEQUENCE [LARGE SCALE GENOMIC DNA]</scope>
    <source>
        <strain evidence="11">MS0001</strain>
        <tissue evidence="11">Whole body</tissue>
    </source>
</reference>
<comment type="subunit">
    <text evidence="6">Component of the RNA polymerase III (Pol III) complex consisting of 17 subunits.</text>
</comment>
<accession>A0A195CIM3</accession>
<dbReference type="GO" id="GO:0003697">
    <property type="term" value="F:single-stranded DNA binding"/>
    <property type="evidence" value="ECO:0007669"/>
    <property type="project" value="UniProtKB-UniRule"/>
</dbReference>
<dbReference type="PANTHER" id="PTHR12949">
    <property type="entry name" value="RNA POLYMERASE III DNA DIRECTED -RELATED"/>
    <property type="match status" value="1"/>
</dbReference>
<keyword evidence="5 6" id="KW-0539">Nucleus</keyword>
<dbReference type="GO" id="GO:0006351">
    <property type="term" value="P:DNA-templated transcription"/>
    <property type="evidence" value="ECO:0007669"/>
    <property type="project" value="InterPro"/>
</dbReference>
<evidence type="ECO:0000256" key="7">
    <source>
        <dbReference type="SAM" id="MobiDB-lite"/>
    </source>
</evidence>
<evidence type="ECO:0000313" key="12">
    <source>
        <dbReference type="Proteomes" id="UP000078542"/>
    </source>
</evidence>
<dbReference type="STRING" id="456900.A0A195CIM3"/>